<sequence>MSSTIEQLINKHIEIWSETDSKKRRIKIQEAYTSNCRVFDPFFSDVIVGHDALDNLIDEVQAKNPGKVFTVIPGTVDEHHDQARFSWRYESSENPIVITGQDFIAVENGSIHSLTVFVDKPTSD</sequence>
<dbReference type="Gene3D" id="3.10.450.50">
    <property type="match status" value="1"/>
</dbReference>
<accession>A0ABU3RKI7</accession>
<name>A0ABU3RKI7_9BACL</name>
<dbReference type="Proteomes" id="UP001260980">
    <property type="component" value="Unassembled WGS sequence"/>
</dbReference>
<evidence type="ECO:0008006" key="3">
    <source>
        <dbReference type="Google" id="ProtNLM"/>
    </source>
</evidence>
<evidence type="ECO:0000313" key="1">
    <source>
        <dbReference type="EMBL" id="MDU0204812.1"/>
    </source>
</evidence>
<reference evidence="1 2" key="1">
    <citation type="submission" date="2023-10" db="EMBL/GenBank/DDBJ databases">
        <title>Paenibacillus strain PFR10 Genome sequencing and assembly.</title>
        <authorList>
            <person name="Kim I."/>
        </authorList>
    </citation>
    <scope>NUCLEOTIDE SEQUENCE [LARGE SCALE GENOMIC DNA]</scope>
    <source>
        <strain evidence="1 2">PFR10</strain>
    </source>
</reference>
<comment type="caution">
    <text evidence="1">The sequence shown here is derived from an EMBL/GenBank/DDBJ whole genome shotgun (WGS) entry which is preliminary data.</text>
</comment>
<organism evidence="1 2">
    <name type="scientific">Paenibacillus violae</name>
    <dbReference type="NCBI Taxonomy" id="3077234"/>
    <lineage>
        <taxon>Bacteria</taxon>
        <taxon>Bacillati</taxon>
        <taxon>Bacillota</taxon>
        <taxon>Bacilli</taxon>
        <taxon>Bacillales</taxon>
        <taxon>Paenibacillaceae</taxon>
        <taxon>Paenibacillus</taxon>
    </lineage>
</organism>
<proteinExistence type="predicted"/>
<dbReference type="InterPro" id="IPR032710">
    <property type="entry name" value="NTF2-like_dom_sf"/>
</dbReference>
<gene>
    <name evidence="1" type="ORF">RQP52_27390</name>
</gene>
<dbReference type="SUPFAM" id="SSF54427">
    <property type="entry name" value="NTF2-like"/>
    <property type="match status" value="1"/>
</dbReference>
<evidence type="ECO:0000313" key="2">
    <source>
        <dbReference type="Proteomes" id="UP001260980"/>
    </source>
</evidence>
<dbReference type="EMBL" id="JAWCUD010000011">
    <property type="protein sequence ID" value="MDU0204812.1"/>
    <property type="molecule type" value="Genomic_DNA"/>
</dbReference>
<keyword evidence="2" id="KW-1185">Reference proteome</keyword>
<dbReference type="RefSeq" id="WP_315954785.1">
    <property type="nucleotide sequence ID" value="NZ_JAWCUD010000011.1"/>
</dbReference>
<protein>
    <recommendedName>
        <fullName evidence="3">SnoaL-like protein</fullName>
    </recommendedName>
</protein>